<dbReference type="InterPro" id="IPR025388">
    <property type="entry name" value="Alginate_export_dom"/>
</dbReference>
<feature type="chain" id="PRO_5046231458" description="Alginate export domain-containing protein" evidence="1">
    <location>
        <begin position="28"/>
        <end position="392"/>
    </location>
</feature>
<evidence type="ECO:0000259" key="2">
    <source>
        <dbReference type="Pfam" id="PF13372"/>
    </source>
</evidence>
<dbReference type="InterPro" id="IPR023614">
    <property type="entry name" value="Porin_dom_sf"/>
</dbReference>
<feature type="signal peptide" evidence="1">
    <location>
        <begin position="1"/>
        <end position="27"/>
    </location>
</feature>
<dbReference type="Proteomes" id="UP001523550">
    <property type="component" value="Unassembled WGS sequence"/>
</dbReference>
<dbReference type="RefSeq" id="WP_253446956.1">
    <property type="nucleotide sequence ID" value="NZ_JALJYF010000001.1"/>
</dbReference>
<protein>
    <recommendedName>
        <fullName evidence="2">Alginate export domain-containing protein</fullName>
    </recommendedName>
</protein>
<comment type="caution">
    <text evidence="3">The sequence shown here is derived from an EMBL/GenBank/DDBJ whole genome shotgun (WGS) entry which is preliminary data.</text>
</comment>
<keyword evidence="1" id="KW-0732">Signal</keyword>
<dbReference type="EMBL" id="JALJYF010000001">
    <property type="protein sequence ID" value="MCP1727287.1"/>
    <property type="molecule type" value="Genomic_DNA"/>
</dbReference>
<evidence type="ECO:0000313" key="3">
    <source>
        <dbReference type="EMBL" id="MCP1727287.1"/>
    </source>
</evidence>
<dbReference type="Pfam" id="PF13372">
    <property type="entry name" value="Alginate_exp"/>
    <property type="match status" value="1"/>
</dbReference>
<name>A0ABT1G8B6_9GAMM</name>
<organism evidence="3 4">
    <name type="scientific">Natronospira proteinivora</name>
    <dbReference type="NCBI Taxonomy" id="1807133"/>
    <lineage>
        <taxon>Bacteria</taxon>
        <taxon>Pseudomonadati</taxon>
        <taxon>Pseudomonadota</taxon>
        <taxon>Gammaproteobacteria</taxon>
        <taxon>Natronospirales</taxon>
        <taxon>Natronospiraceae</taxon>
        <taxon>Natronospira</taxon>
    </lineage>
</organism>
<keyword evidence="4" id="KW-1185">Reference proteome</keyword>
<evidence type="ECO:0000313" key="4">
    <source>
        <dbReference type="Proteomes" id="UP001523550"/>
    </source>
</evidence>
<dbReference type="Gene3D" id="2.40.160.10">
    <property type="entry name" value="Porin"/>
    <property type="match status" value="1"/>
</dbReference>
<feature type="domain" description="Alginate export" evidence="2">
    <location>
        <begin position="85"/>
        <end position="167"/>
    </location>
</feature>
<accession>A0ABT1G8B6</accession>
<reference evidence="3 4" key="1">
    <citation type="submission" date="2022-03" db="EMBL/GenBank/DDBJ databases">
        <title>Genomic Encyclopedia of Type Strains, Phase III (KMG-III): the genomes of soil and plant-associated and newly described type strains.</title>
        <authorList>
            <person name="Whitman W."/>
        </authorList>
    </citation>
    <scope>NUCLEOTIDE SEQUENCE [LARGE SCALE GENOMIC DNA]</scope>
    <source>
        <strain evidence="3 4">BSker1</strain>
    </source>
</reference>
<proteinExistence type="predicted"/>
<sequence length="392" mass="44107">MQSQQGLLMRAGLAGLVLALVTAPVQAAVSLGEVDLRYRMEWVDQDGIEDDALASTARLRVGLNTAEYQGFDAGLMFHGNRVIGERRYHDTVTPQARPVVADPADTGISQAWLRYQQGDQLQARVGRQRLVDDNARFIGNVGFRQLEQTFDAASLSLIPNPDWQLDVQYLDRAHRVFGPNHPDPLQAEADLDSWVVLAGRHFGETRIEFYVHRFKFDDRPASHENRGFRLRGPLAADLSYRLEFARQSGIEDGPLEQSQNYWRAELQQQRGSWRWFVGHERLGGDGDASFQTPLATLHAHNGWADQFLTTPPDGLRDTWLGAATSLGPWRLVGKLHDFRADSGGRDLGQELNLSLGRDVRGPWSTEVKLAWFDGEQGPVDSRKLWWTMAAGW</sequence>
<gene>
    <name evidence="3" type="ORF">J2T60_001252</name>
</gene>
<evidence type="ECO:0000256" key="1">
    <source>
        <dbReference type="SAM" id="SignalP"/>
    </source>
</evidence>